<sequence>MLIDLQKQAEEIIDGAVRDFLKAVNLIAENGYFRKIRRLQPAFEILEPANSEFYEYAYFERSLEWYSRDILINQSLMELFHLFGIECLCPEKKKEVRFSNESIEDIYPFEFIVCQDNKKIGYRYTRLCDNEIGPLLKKYQLESIVQIDWNIKSYKHRDGDLHYKSVSFKEFLEEYFSELDCNLVIDKFKKAVKEANDDVGFETIPRLSLRYLSNFKQDIDFMLAHENYRDKQFMMLSDAENAKNLSGISLDEEDYKICDFNFMGNELYKSLLGNEGFAKCFVTAEYQYNVFRSGNSFDYTSVVCGYLKSIEQLIYKLLKINLDYPSNEKLWIRSGNTVPKGKRCEGKTTRKNPTTGRWQVVFEKEFEQYFNITLGPMIWFLHDNEKGWRLSDNGREKVHEFLLNFAKNCRNDYFHKDNIYDYEAVVRIRNNTILLMYLLIGGYKMSGSIENDKSLLGIQDDRFACLYKKIQELPHSVYKFIIRFSGENEIQAYRHFYQEKTKYDDAGSVISSRIKFVKTDLFSPENYNKAMEDAWSDKKFFIDRDNIPEYIAYINGRGERIEF</sequence>
<dbReference type="EMBL" id="CACRSX010000063">
    <property type="protein sequence ID" value="VYT34905.1"/>
    <property type="molecule type" value="Genomic_DNA"/>
</dbReference>
<name>A0A6N2VX02_ANAHA</name>
<evidence type="ECO:0000313" key="1">
    <source>
        <dbReference type="EMBL" id="VYT34905.1"/>
    </source>
</evidence>
<proteinExistence type="predicted"/>
<gene>
    <name evidence="1" type="ORF">AHLFYP4_02740</name>
</gene>
<dbReference type="AlphaFoldDB" id="A0A6N2VX02"/>
<protein>
    <submittedName>
        <fullName evidence="1">Uncharacterized protein</fullName>
    </submittedName>
</protein>
<reference evidence="1" key="1">
    <citation type="submission" date="2019-11" db="EMBL/GenBank/DDBJ databases">
        <authorList>
            <person name="Feng L."/>
        </authorList>
    </citation>
    <scope>NUCLEOTIDE SEQUENCE</scope>
    <source>
        <strain evidence="1">AhadrusLFYP4</strain>
    </source>
</reference>
<organism evidence="1">
    <name type="scientific">Anaerostipes hadrus</name>
    <dbReference type="NCBI Taxonomy" id="649756"/>
    <lineage>
        <taxon>Bacteria</taxon>
        <taxon>Bacillati</taxon>
        <taxon>Bacillota</taxon>
        <taxon>Clostridia</taxon>
        <taxon>Lachnospirales</taxon>
        <taxon>Lachnospiraceae</taxon>
        <taxon>Anaerostipes</taxon>
    </lineage>
</organism>
<dbReference type="RefSeq" id="WP_156724335.1">
    <property type="nucleotide sequence ID" value="NZ_CACRSX010000063.1"/>
</dbReference>
<accession>A0A6N2VX02</accession>